<evidence type="ECO:0000313" key="5">
    <source>
        <dbReference type="Proteomes" id="UP001145087"/>
    </source>
</evidence>
<comment type="caution">
    <text evidence="4">The sequence shown here is derived from an EMBL/GenBank/DDBJ whole genome shotgun (WGS) entry which is preliminary data.</text>
</comment>
<keyword evidence="2" id="KW-0378">Hydrolase</keyword>
<dbReference type="CDD" id="cd16143">
    <property type="entry name" value="ARS_like"/>
    <property type="match status" value="1"/>
</dbReference>
<dbReference type="InterPro" id="IPR052701">
    <property type="entry name" value="GAG_Ulvan_Degrading_Sulfatases"/>
</dbReference>
<proteinExistence type="inferred from homology"/>
<comment type="similarity">
    <text evidence="1">Belongs to the sulfatase family.</text>
</comment>
<reference evidence="4" key="1">
    <citation type="submission" date="2022-11" db="EMBL/GenBank/DDBJ databases">
        <title>Marilongibacter aestuarii gen. nov., sp. nov., isolated from tidal flat sediment.</title>
        <authorList>
            <person name="Jiayan W."/>
        </authorList>
    </citation>
    <scope>NUCLEOTIDE SEQUENCE</scope>
    <source>
        <strain evidence="4">Z1-6</strain>
    </source>
</reference>
<dbReference type="PANTHER" id="PTHR43751:SF7">
    <property type="entry name" value="ARYLSULPHATASE A"/>
    <property type="match status" value="1"/>
</dbReference>
<dbReference type="Pfam" id="PF00884">
    <property type="entry name" value="Sulfatase"/>
    <property type="match status" value="1"/>
</dbReference>
<protein>
    <submittedName>
        <fullName evidence="4">Arylsulfatase</fullName>
    </submittedName>
</protein>
<dbReference type="InterPro" id="IPR024607">
    <property type="entry name" value="Sulfatase_CS"/>
</dbReference>
<feature type="domain" description="Sulfatase N-terminal" evidence="3">
    <location>
        <begin position="40"/>
        <end position="410"/>
    </location>
</feature>
<dbReference type="EMBL" id="JAPOHD010000007">
    <property type="protein sequence ID" value="MCY1719363.1"/>
    <property type="molecule type" value="Genomic_DNA"/>
</dbReference>
<evidence type="ECO:0000259" key="3">
    <source>
        <dbReference type="Pfam" id="PF00884"/>
    </source>
</evidence>
<dbReference type="PROSITE" id="PS00523">
    <property type="entry name" value="SULFATASE_1"/>
    <property type="match status" value="1"/>
</dbReference>
<dbReference type="InterPro" id="IPR000917">
    <property type="entry name" value="Sulfatase_N"/>
</dbReference>
<dbReference type="InterPro" id="IPR017850">
    <property type="entry name" value="Alkaline_phosphatase_core_sf"/>
</dbReference>
<dbReference type="PROSITE" id="PS00149">
    <property type="entry name" value="SULFATASE_2"/>
    <property type="match status" value="1"/>
</dbReference>
<dbReference type="PANTHER" id="PTHR43751">
    <property type="entry name" value="SULFATASE"/>
    <property type="match status" value="1"/>
</dbReference>
<dbReference type="Gene3D" id="3.40.720.10">
    <property type="entry name" value="Alkaline Phosphatase, subunit A"/>
    <property type="match status" value="1"/>
</dbReference>
<name>A0A9X3FB89_9BACT</name>
<evidence type="ECO:0000256" key="2">
    <source>
        <dbReference type="ARBA" id="ARBA00022801"/>
    </source>
</evidence>
<sequence>MNHIKCLSIFRNSGITLGYLFLILALNGCANRTSNKKVKPNIVIIYADDLGYGDVSCYGATELQTPNIDKLADEGIRFTQGYSTSATCTPSRYGMLTGQYPWKNTRAQVLPGDAPLLIEPGSVTLPSMLKEAGYTTGIVGKWHLGLGKGNVNWNEEVKPGPREVGFDYDFIMAATNDRVPTVFLESGHVVGLDKTDPIEVSYRKNFEGQPTVDENPELLRMKSSQGHNNSIVNGIGRIGFMKGGESAKWIDENMADTFLVRAQKFVELNNDKPFFLYYALNQPHVPRVPHPRFAGKSGLGPRGDVILEADWCIGEFMKTLEKNGLAENTIVIFSSDNGPVGDDGYYDDAEVLMGDHKPAGPLRSGKYSLYDGGTRVPFILRWKGRVKPGVSDAMVCQMDFLASFASLLGIQTKTNDSENILPALLGESKMGRDDLVVQGMKATAYRNGDWSLILPHNGPKMVPWGVKNETGFTADVQLYNLASDLGQKVNVAEQEPELVEQLSNKYNAITQNLEVKPVQSLKDF</sequence>
<dbReference type="Gene3D" id="3.30.1120.10">
    <property type="match status" value="1"/>
</dbReference>
<dbReference type="Proteomes" id="UP001145087">
    <property type="component" value="Unassembled WGS sequence"/>
</dbReference>
<evidence type="ECO:0000313" key="4">
    <source>
        <dbReference type="EMBL" id="MCY1719363.1"/>
    </source>
</evidence>
<accession>A0A9X3FB89</accession>
<dbReference type="AlphaFoldDB" id="A0A9X3FB89"/>
<dbReference type="RefSeq" id="WP_343331701.1">
    <property type="nucleotide sequence ID" value="NZ_JAPOHD010000007.1"/>
</dbReference>
<dbReference type="SUPFAM" id="SSF53649">
    <property type="entry name" value="Alkaline phosphatase-like"/>
    <property type="match status" value="1"/>
</dbReference>
<organism evidence="4 5">
    <name type="scientific">Draconibacterium aestuarii</name>
    <dbReference type="NCBI Taxonomy" id="2998507"/>
    <lineage>
        <taxon>Bacteria</taxon>
        <taxon>Pseudomonadati</taxon>
        <taxon>Bacteroidota</taxon>
        <taxon>Bacteroidia</taxon>
        <taxon>Marinilabiliales</taxon>
        <taxon>Prolixibacteraceae</taxon>
        <taxon>Draconibacterium</taxon>
    </lineage>
</organism>
<evidence type="ECO:0000256" key="1">
    <source>
        <dbReference type="ARBA" id="ARBA00008779"/>
    </source>
</evidence>
<keyword evidence="5" id="KW-1185">Reference proteome</keyword>
<dbReference type="GO" id="GO:0016787">
    <property type="term" value="F:hydrolase activity"/>
    <property type="evidence" value="ECO:0007669"/>
    <property type="project" value="UniProtKB-KW"/>
</dbReference>
<gene>
    <name evidence="4" type="ORF">OU798_03365</name>
</gene>